<dbReference type="EMBL" id="BAAAOR010000012">
    <property type="protein sequence ID" value="GAA1511796.1"/>
    <property type="molecule type" value="Genomic_DNA"/>
</dbReference>
<evidence type="ECO:0000313" key="4">
    <source>
        <dbReference type="Proteomes" id="UP001500842"/>
    </source>
</evidence>
<protein>
    <submittedName>
        <fullName evidence="3">SDR family oxidoreductase</fullName>
    </submittedName>
</protein>
<sequence>MTAPPAPRAQRRAIVTGAGPGSIGRAVADALVADRWDVVVTTRTERPESHAWHPLDLADRSSVAAFAQWYAERSDCFDLLVNSAGVHLDLGSRWRTPQLVDGHEIHWRTNYLGTVQLTAALLPALLRSPAPCVLHVVSQLHERGTTDQLLGQPVRYDSWASYGTSKLGLVHHAALLAQRYGDRGLRALSVHPGAVSTNIANRGLETRPLLRRLRNLGRPLERRMLMSPAASATHLVRLATDPDAESGYYHKGRRAAPSAAAEDLQARATLAAVTEEWLAAR</sequence>
<dbReference type="Proteomes" id="UP001500842">
    <property type="component" value="Unassembled WGS sequence"/>
</dbReference>
<proteinExistence type="inferred from homology"/>
<reference evidence="3 4" key="1">
    <citation type="journal article" date="2019" name="Int. J. Syst. Evol. Microbiol.">
        <title>The Global Catalogue of Microorganisms (GCM) 10K type strain sequencing project: providing services to taxonomists for standard genome sequencing and annotation.</title>
        <authorList>
            <consortium name="The Broad Institute Genomics Platform"/>
            <consortium name="The Broad Institute Genome Sequencing Center for Infectious Disease"/>
            <person name="Wu L."/>
            <person name="Ma J."/>
        </authorList>
    </citation>
    <scope>NUCLEOTIDE SEQUENCE [LARGE SCALE GENOMIC DNA]</scope>
    <source>
        <strain evidence="3 4">JCM 14942</strain>
    </source>
</reference>
<evidence type="ECO:0000256" key="1">
    <source>
        <dbReference type="ARBA" id="ARBA00006484"/>
    </source>
</evidence>
<accession>A0ABN2A7V3</accession>
<keyword evidence="2" id="KW-0560">Oxidoreductase</keyword>
<comment type="caution">
    <text evidence="3">The sequence shown here is derived from an EMBL/GenBank/DDBJ whole genome shotgun (WGS) entry which is preliminary data.</text>
</comment>
<organism evidence="3 4">
    <name type="scientific">Nocardioides humi</name>
    <dbReference type="NCBI Taxonomy" id="449461"/>
    <lineage>
        <taxon>Bacteria</taxon>
        <taxon>Bacillati</taxon>
        <taxon>Actinomycetota</taxon>
        <taxon>Actinomycetes</taxon>
        <taxon>Propionibacteriales</taxon>
        <taxon>Nocardioidaceae</taxon>
        <taxon>Nocardioides</taxon>
    </lineage>
</organism>
<name>A0ABN2A7V3_9ACTN</name>
<evidence type="ECO:0000313" key="3">
    <source>
        <dbReference type="EMBL" id="GAA1511796.1"/>
    </source>
</evidence>
<dbReference type="Pfam" id="PF00106">
    <property type="entry name" value="adh_short"/>
    <property type="match status" value="1"/>
</dbReference>
<dbReference type="Gene3D" id="3.40.50.720">
    <property type="entry name" value="NAD(P)-binding Rossmann-like Domain"/>
    <property type="match status" value="1"/>
</dbReference>
<gene>
    <name evidence="3" type="ORF">GCM10009788_15330</name>
</gene>
<dbReference type="PANTHER" id="PTHR24320:SF152">
    <property type="entry name" value="SHORT-CHAIN DEHYDROGENASE_REDUCTASE FAMILY PROTEIN"/>
    <property type="match status" value="1"/>
</dbReference>
<dbReference type="SUPFAM" id="SSF51735">
    <property type="entry name" value="NAD(P)-binding Rossmann-fold domains"/>
    <property type="match status" value="1"/>
</dbReference>
<dbReference type="InterPro" id="IPR002347">
    <property type="entry name" value="SDR_fam"/>
</dbReference>
<dbReference type="PANTHER" id="PTHR24320">
    <property type="entry name" value="RETINOL DEHYDROGENASE"/>
    <property type="match status" value="1"/>
</dbReference>
<dbReference type="RefSeq" id="WP_141005774.1">
    <property type="nucleotide sequence ID" value="NZ_BAAAOR010000012.1"/>
</dbReference>
<keyword evidence="4" id="KW-1185">Reference proteome</keyword>
<dbReference type="PRINTS" id="PR00081">
    <property type="entry name" value="GDHRDH"/>
</dbReference>
<evidence type="ECO:0000256" key="2">
    <source>
        <dbReference type="ARBA" id="ARBA00023002"/>
    </source>
</evidence>
<dbReference type="InterPro" id="IPR036291">
    <property type="entry name" value="NAD(P)-bd_dom_sf"/>
</dbReference>
<comment type="similarity">
    <text evidence="1">Belongs to the short-chain dehydrogenases/reductases (SDR) family.</text>
</comment>